<keyword evidence="15" id="KW-1185">Reference proteome</keyword>
<organism evidence="14 15">
    <name type="scientific">Telmatospirillum siberiense</name>
    <dbReference type="NCBI Taxonomy" id="382514"/>
    <lineage>
        <taxon>Bacteria</taxon>
        <taxon>Pseudomonadati</taxon>
        <taxon>Pseudomonadota</taxon>
        <taxon>Alphaproteobacteria</taxon>
        <taxon>Rhodospirillales</taxon>
        <taxon>Rhodospirillaceae</taxon>
        <taxon>Telmatospirillum</taxon>
    </lineage>
</organism>
<dbReference type="Proteomes" id="UP000233293">
    <property type="component" value="Unassembled WGS sequence"/>
</dbReference>
<proteinExistence type="inferred from homology"/>
<dbReference type="GO" id="GO:0005524">
    <property type="term" value="F:ATP binding"/>
    <property type="evidence" value="ECO:0007669"/>
    <property type="project" value="UniProtKB-KW"/>
</dbReference>
<comment type="caution">
    <text evidence="14">The sequence shown here is derived from an EMBL/GenBank/DDBJ whole genome shotgun (WGS) entry which is preliminary data.</text>
</comment>
<evidence type="ECO:0000313" key="15">
    <source>
        <dbReference type="Proteomes" id="UP000233293"/>
    </source>
</evidence>
<dbReference type="GO" id="GO:0016301">
    <property type="term" value="F:kinase activity"/>
    <property type="evidence" value="ECO:0007669"/>
    <property type="project" value="UniProtKB-KW"/>
</dbReference>
<keyword evidence="5" id="KW-0808">Transferase</keyword>
<evidence type="ECO:0000256" key="10">
    <source>
        <dbReference type="ARBA" id="ARBA00029409"/>
    </source>
</evidence>
<evidence type="ECO:0000313" key="14">
    <source>
        <dbReference type="EMBL" id="PKU23097.1"/>
    </source>
</evidence>
<sequence>MVPIADQNLILIGLGANLPSSAGSPRQTLEAALDHLAAQGVRVTRRSRFWRTRPVPISDQPWFVNAVAAVETNLSAAALLDLLHATEAAFGRMRTVVNAARVLDLDLLAYGTQVMDDQPRPLVPHPRMSGRAFVLLPLRDIAPGWVHPVSGESLEAMIAVLEDDQYCIAEDERGQV</sequence>
<evidence type="ECO:0000256" key="6">
    <source>
        <dbReference type="ARBA" id="ARBA00022741"/>
    </source>
</evidence>
<keyword evidence="8" id="KW-0067">ATP-binding</keyword>
<dbReference type="GO" id="GO:0046656">
    <property type="term" value="P:folic acid biosynthetic process"/>
    <property type="evidence" value="ECO:0007669"/>
    <property type="project" value="UniProtKB-KW"/>
</dbReference>
<evidence type="ECO:0000259" key="13">
    <source>
        <dbReference type="Pfam" id="PF01288"/>
    </source>
</evidence>
<dbReference type="InterPro" id="IPR035907">
    <property type="entry name" value="Hppk_sf"/>
</dbReference>
<accession>A0A2N3PRR7</accession>
<dbReference type="PANTHER" id="PTHR43071">
    <property type="entry name" value="2-AMINO-4-HYDROXY-6-HYDROXYMETHYLDIHYDROPTERIDINE PYROPHOSPHOKINASE"/>
    <property type="match status" value="1"/>
</dbReference>
<dbReference type="SUPFAM" id="SSF55083">
    <property type="entry name" value="6-hydroxymethyl-7,8-dihydropterin pyrophosphokinase, HPPK"/>
    <property type="match status" value="1"/>
</dbReference>
<dbReference type="NCBIfam" id="TIGR01498">
    <property type="entry name" value="folK"/>
    <property type="match status" value="1"/>
</dbReference>
<keyword evidence="6" id="KW-0547">Nucleotide-binding</keyword>
<dbReference type="Pfam" id="PF01288">
    <property type="entry name" value="HPPK"/>
    <property type="match status" value="1"/>
</dbReference>
<keyword evidence="9" id="KW-0289">Folate biosynthesis</keyword>
<evidence type="ECO:0000256" key="7">
    <source>
        <dbReference type="ARBA" id="ARBA00022777"/>
    </source>
</evidence>
<evidence type="ECO:0000256" key="9">
    <source>
        <dbReference type="ARBA" id="ARBA00022909"/>
    </source>
</evidence>
<keyword evidence="7 14" id="KW-0418">Kinase</keyword>
<dbReference type="EC" id="2.7.6.3" evidence="3"/>
<reference evidence="15" key="1">
    <citation type="submission" date="2017-12" db="EMBL/GenBank/DDBJ databases">
        <title>Draft genome sequence of Telmatospirillum siberiense 26-4b1T, an acidotolerant peatland alphaproteobacterium potentially involved in sulfur cycling.</title>
        <authorList>
            <person name="Hausmann B."/>
            <person name="Pjevac P."/>
            <person name="Schreck K."/>
            <person name="Herbold C.W."/>
            <person name="Daims H."/>
            <person name="Wagner M."/>
            <person name="Pester M."/>
            <person name="Loy A."/>
        </authorList>
    </citation>
    <scope>NUCLEOTIDE SEQUENCE [LARGE SCALE GENOMIC DNA]</scope>
    <source>
        <strain evidence="15">26-4b1</strain>
    </source>
</reference>
<evidence type="ECO:0000256" key="5">
    <source>
        <dbReference type="ARBA" id="ARBA00022679"/>
    </source>
</evidence>
<comment type="pathway">
    <text evidence="1">Cofactor biosynthesis; tetrahydrofolate biosynthesis; 2-amino-4-hydroxy-6-hydroxymethyl-7,8-dihydropteridine diphosphate from 7,8-dihydroneopterin triphosphate: step 4/4.</text>
</comment>
<dbReference type="Gene3D" id="3.30.70.560">
    <property type="entry name" value="7,8-Dihydro-6-hydroxymethylpterin-pyrophosphokinase HPPK"/>
    <property type="match status" value="1"/>
</dbReference>
<name>A0A2N3PRR7_9PROT</name>
<evidence type="ECO:0000256" key="11">
    <source>
        <dbReference type="ARBA" id="ARBA00029766"/>
    </source>
</evidence>
<dbReference type="CDD" id="cd00483">
    <property type="entry name" value="HPPK"/>
    <property type="match status" value="1"/>
</dbReference>
<dbReference type="RefSeq" id="WP_101251996.1">
    <property type="nucleotide sequence ID" value="NZ_PIUM01000023.1"/>
</dbReference>
<evidence type="ECO:0000256" key="12">
    <source>
        <dbReference type="ARBA" id="ARBA00033413"/>
    </source>
</evidence>
<evidence type="ECO:0000256" key="1">
    <source>
        <dbReference type="ARBA" id="ARBA00005051"/>
    </source>
</evidence>
<dbReference type="GO" id="GO:0046654">
    <property type="term" value="P:tetrahydrofolate biosynthetic process"/>
    <property type="evidence" value="ECO:0007669"/>
    <property type="project" value="UniProtKB-UniPathway"/>
</dbReference>
<dbReference type="PANTHER" id="PTHR43071:SF1">
    <property type="entry name" value="2-AMINO-4-HYDROXY-6-HYDROXYMETHYLDIHYDROPTERIDINE PYROPHOSPHOKINASE"/>
    <property type="match status" value="1"/>
</dbReference>
<dbReference type="UniPathway" id="UPA00077">
    <property type="reaction ID" value="UER00155"/>
</dbReference>
<protein>
    <recommendedName>
        <fullName evidence="4">2-amino-4-hydroxy-6-hydroxymethyldihydropteridine pyrophosphokinase</fullName>
        <ecNumber evidence="3">2.7.6.3</ecNumber>
    </recommendedName>
    <alternativeName>
        <fullName evidence="11">6-hydroxymethyl-7,8-dihydropterin pyrophosphokinase</fullName>
    </alternativeName>
    <alternativeName>
        <fullName evidence="12">7,8-dihydro-6-hydroxymethylpterin-pyrophosphokinase</fullName>
    </alternativeName>
</protein>
<dbReference type="EMBL" id="PIUM01000023">
    <property type="protein sequence ID" value="PKU23097.1"/>
    <property type="molecule type" value="Genomic_DNA"/>
</dbReference>
<dbReference type="AlphaFoldDB" id="A0A2N3PRR7"/>
<evidence type="ECO:0000256" key="3">
    <source>
        <dbReference type="ARBA" id="ARBA00013253"/>
    </source>
</evidence>
<dbReference type="OrthoDB" id="9808041at2"/>
<dbReference type="InterPro" id="IPR000550">
    <property type="entry name" value="Hppk"/>
</dbReference>
<evidence type="ECO:0000256" key="4">
    <source>
        <dbReference type="ARBA" id="ARBA00016218"/>
    </source>
</evidence>
<comment type="similarity">
    <text evidence="2">Belongs to the HPPK family.</text>
</comment>
<feature type="domain" description="7,8-dihydro-6-hydroxymethylpterin-pyrophosphokinase" evidence="13">
    <location>
        <begin position="12"/>
        <end position="143"/>
    </location>
</feature>
<comment type="function">
    <text evidence="10">Catalyzes the transfer of pyrophosphate from adenosine triphosphate (ATP) to 6-hydroxymethyl-7,8-dihydropterin, an enzymatic step in folate biosynthesis pathway.</text>
</comment>
<evidence type="ECO:0000256" key="2">
    <source>
        <dbReference type="ARBA" id="ARBA00005810"/>
    </source>
</evidence>
<dbReference type="GO" id="GO:0003848">
    <property type="term" value="F:2-amino-4-hydroxy-6-hydroxymethyldihydropteridine diphosphokinase activity"/>
    <property type="evidence" value="ECO:0007669"/>
    <property type="project" value="UniProtKB-EC"/>
</dbReference>
<gene>
    <name evidence="14" type="primary">folK</name>
    <name evidence="14" type="ORF">CWS72_17850</name>
</gene>
<evidence type="ECO:0000256" key="8">
    <source>
        <dbReference type="ARBA" id="ARBA00022840"/>
    </source>
</evidence>